<dbReference type="RefSeq" id="WP_010175341.1">
    <property type="nucleotide sequence ID" value="NZ_LDYG01000042.1"/>
</dbReference>
<evidence type="ECO:0000256" key="6">
    <source>
        <dbReference type="ARBA" id="ARBA00022989"/>
    </source>
</evidence>
<proteinExistence type="inferred from homology"/>
<gene>
    <name evidence="9" type="ORF">Q75_12940</name>
</gene>
<comment type="subcellular location">
    <subcellularLocation>
        <location evidence="1">Cell membrane</location>
        <topology evidence="1">Multi-pass membrane protein</topology>
    </subcellularLocation>
</comment>
<protein>
    <recommendedName>
        <fullName evidence="11">AI-2E family transporter</fullName>
    </recommendedName>
</protein>
<dbReference type="STRING" id="1150625.Q75_12940"/>
<dbReference type="PANTHER" id="PTHR21716">
    <property type="entry name" value="TRANSMEMBRANE PROTEIN"/>
    <property type="match status" value="1"/>
</dbReference>
<name>A0A147K5P4_9BACI</name>
<organism evidence="9 10">
    <name type="scientific">Bacillus coahuilensis p1.1.43</name>
    <dbReference type="NCBI Taxonomy" id="1150625"/>
    <lineage>
        <taxon>Bacteria</taxon>
        <taxon>Bacillati</taxon>
        <taxon>Bacillota</taxon>
        <taxon>Bacilli</taxon>
        <taxon>Bacillales</taxon>
        <taxon>Bacillaceae</taxon>
        <taxon>Bacillus</taxon>
    </lineage>
</organism>
<evidence type="ECO:0000313" key="9">
    <source>
        <dbReference type="EMBL" id="KUP05162.1"/>
    </source>
</evidence>
<feature type="transmembrane region" description="Helical" evidence="8">
    <location>
        <begin position="158"/>
        <end position="183"/>
    </location>
</feature>
<evidence type="ECO:0000256" key="4">
    <source>
        <dbReference type="ARBA" id="ARBA00022475"/>
    </source>
</evidence>
<dbReference type="PATRIC" id="fig|1150625.3.peg.2722"/>
<comment type="caution">
    <text evidence="9">The sequence shown here is derived from an EMBL/GenBank/DDBJ whole genome shotgun (WGS) entry which is preliminary data.</text>
</comment>
<feature type="transmembrane region" description="Helical" evidence="8">
    <location>
        <begin position="9"/>
        <end position="27"/>
    </location>
</feature>
<keyword evidence="3" id="KW-0813">Transport</keyword>
<feature type="transmembrane region" description="Helical" evidence="8">
    <location>
        <begin position="247"/>
        <end position="273"/>
    </location>
</feature>
<feature type="transmembrane region" description="Helical" evidence="8">
    <location>
        <begin position="33"/>
        <end position="58"/>
    </location>
</feature>
<keyword evidence="7 8" id="KW-0472">Membrane</keyword>
<evidence type="ECO:0000313" key="10">
    <source>
        <dbReference type="Proteomes" id="UP000074108"/>
    </source>
</evidence>
<evidence type="ECO:0000256" key="1">
    <source>
        <dbReference type="ARBA" id="ARBA00004651"/>
    </source>
</evidence>
<sequence>MVLSLLDRNWFKALVALILLLIAIFLLHQVSFIFTPIVVLLKTIFLPFILAGILFYLCRPLVRFLEKQKVPKGIAIIVAYIAIILAFYGIFKLIGPVVNDQIDRFVKNFPKMQEAVEESVTYVQDNWEYLPESVRDMVSFDKAAERAQSFFTGFASDFVSILTNIFSTVFVLVLVPFILFYMLKDGNRLGNFIALFFPAHKREDVKGVLGAMDKTISSYIQGQVLVSVCVGTLLLIGYLIIGLDYSLVLALFGMLTNVIPFIGPFIAVVPALLVALFQDPIMVVYVAIIMIIAQQIEGNIISPQVMGKTLDIHPLTIIVLILFAGNLVGFLGIIFVIPTYAVVKTVIIHLYKLTQVTRDDK</sequence>
<dbReference type="EMBL" id="LDYG01000042">
    <property type="protein sequence ID" value="KUP05162.1"/>
    <property type="molecule type" value="Genomic_DNA"/>
</dbReference>
<evidence type="ECO:0000256" key="7">
    <source>
        <dbReference type="ARBA" id="ARBA00023136"/>
    </source>
</evidence>
<keyword evidence="10" id="KW-1185">Reference proteome</keyword>
<comment type="similarity">
    <text evidence="2">Belongs to the autoinducer-2 exporter (AI-2E) (TC 2.A.86) family.</text>
</comment>
<dbReference type="Proteomes" id="UP000074108">
    <property type="component" value="Unassembled WGS sequence"/>
</dbReference>
<dbReference type="GO" id="GO:0005886">
    <property type="term" value="C:plasma membrane"/>
    <property type="evidence" value="ECO:0007669"/>
    <property type="project" value="UniProtKB-SubCell"/>
</dbReference>
<feature type="transmembrane region" description="Helical" evidence="8">
    <location>
        <begin position="280"/>
        <end position="296"/>
    </location>
</feature>
<keyword evidence="6 8" id="KW-1133">Transmembrane helix</keyword>
<evidence type="ECO:0000256" key="5">
    <source>
        <dbReference type="ARBA" id="ARBA00022692"/>
    </source>
</evidence>
<accession>A0A147K5P4</accession>
<dbReference type="InterPro" id="IPR002549">
    <property type="entry name" value="AI-2E-like"/>
</dbReference>
<evidence type="ECO:0008006" key="11">
    <source>
        <dbReference type="Google" id="ProtNLM"/>
    </source>
</evidence>
<dbReference type="PANTHER" id="PTHR21716:SF53">
    <property type="entry name" value="PERMEASE PERM-RELATED"/>
    <property type="match status" value="1"/>
</dbReference>
<dbReference type="Pfam" id="PF01594">
    <property type="entry name" value="AI-2E_transport"/>
    <property type="match status" value="1"/>
</dbReference>
<evidence type="ECO:0000256" key="8">
    <source>
        <dbReference type="SAM" id="Phobius"/>
    </source>
</evidence>
<keyword evidence="5 8" id="KW-0812">Transmembrane</keyword>
<dbReference type="AlphaFoldDB" id="A0A147K5P4"/>
<dbReference type="GO" id="GO:0055085">
    <property type="term" value="P:transmembrane transport"/>
    <property type="evidence" value="ECO:0007669"/>
    <property type="project" value="TreeGrafter"/>
</dbReference>
<evidence type="ECO:0000256" key="2">
    <source>
        <dbReference type="ARBA" id="ARBA00009773"/>
    </source>
</evidence>
<feature type="transmembrane region" description="Helical" evidence="8">
    <location>
        <begin position="70"/>
        <end position="91"/>
    </location>
</feature>
<feature type="transmembrane region" description="Helical" evidence="8">
    <location>
        <begin position="224"/>
        <end position="241"/>
    </location>
</feature>
<feature type="transmembrane region" description="Helical" evidence="8">
    <location>
        <begin position="316"/>
        <end position="343"/>
    </location>
</feature>
<reference evidence="9 10" key="1">
    <citation type="journal article" date="2016" name="Front. Microbiol.">
        <title>Microevolution Analysis of Bacillus coahuilensis Unveils Differences in Phosphorus Acquisition Strategies and Their Regulation.</title>
        <authorList>
            <person name="Gomez-Lunar Z."/>
            <person name="Hernandez-Gonzalez I."/>
            <person name="Rodriguez-Torres M.D."/>
            <person name="Souza V."/>
            <person name="Olmedo-Alvarez G."/>
        </authorList>
    </citation>
    <scope>NUCLEOTIDE SEQUENCE [LARGE SCALE GENOMIC DNA]</scope>
    <source>
        <strain evidence="10">p1.1.43</strain>
    </source>
</reference>
<keyword evidence="4" id="KW-1003">Cell membrane</keyword>
<evidence type="ECO:0000256" key="3">
    <source>
        <dbReference type="ARBA" id="ARBA00022448"/>
    </source>
</evidence>